<dbReference type="EMBL" id="CAJOBA010074276">
    <property type="protein sequence ID" value="CAF4408988.1"/>
    <property type="molecule type" value="Genomic_DNA"/>
</dbReference>
<evidence type="ECO:0000259" key="1">
    <source>
        <dbReference type="PROSITE" id="PS51698"/>
    </source>
</evidence>
<dbReference type="InterPro" id="IPR052085">
    <property type="entry name" value="WD-SAM-U-box"/>
</dbReference>
<feature type="non-terminal residue" evidence="3">
    <location>
        <position position="1"/>
    </location>
</feature>
<dbReference type="InterPro" id="IPR027417">
    <property type="entry name" value="P-loop_NTPase"/>
</dbReference>
<gene>
    <name evidence="2" type="ORF">OVA965_LOCUS42072</name>
    <name evidence="3" type="ORF">TMI583_LOCUS43873</name>
</gene>
<dbReference type="PROSITE" id="PS51698">
    <property type="entry name" value="U_BOX"/>
    <property type="match status" value="1"/>
</dbReference>
<sequence>LTSMNTVPKDFLCPITRELMINPVLLIEDGRSYEKSALEKWLQAHNTSPMTNCLLKDRRFVLNYNLKSAIEDYQLKQDKINSLTRFRQFNIKSGRLNQDFERYYKLKIRISLLGGSNVGKTTISKSIEFGEHHQTSTATVGPDLIYFYLDQLFEDEYVVV</sequence>
<dbReference type="InterPro" id="IPR003613">
    <property type="entry name" value="Ubox_domain"/>
</dbReference>
<feature type="non-terminal residue" evidence="3">
    <location>
        <position position="160"/>
    </location>
</feature>
<dbReference type="PANTHER" id="PTHR46573">
    <property type="entry name" value="WD REPEAT, SAM AND U-BOX DOMAIN-CONTAINING PROTEIN 1"/>
    <property type="match status" value="1"/>
</dbReference>
<dbReference type="GO" id="GO:0016567">
    <property type="term" value="P:protein ubiquitination"/>
    <property type="evidence" value="ECO:0007669"/>
    <property type="project" value="InterPro"/>
</dbReference>
<dbReference type="SUPFAM" id="SSF52540">
    <property type="entry name" value="P-loop containing nucleoside triphosphate hydrolases"/>
    <property type="match status" value="1"/>
</dbReference>
<dbReference type="EMBL" id="CAJNOK010050518">
    <property type="protein sequence ID" value="CAF1600630.1"/>
    <property type="molecule type" value="Genomic_DNA"/>
</dbReference>
<protein>
    <recommendedName>
        <fullName evidence="1">U-box domain-containing protein</fullName>
    </recommendedName>
</protein>
<name>A0A8S2VMX0_9BILA</name>
<evidence type="ECO:0000313" key="4">
    <source>
        <dbReference type="Proteomes" id="UP000682733"/>
    </source>
</evidence>
<dbReference type="GO" id="GO:0004842">
    <property type="term" value="F:ubiquitin-protein transferase activity"/>
    <property type="evidence" value="ECO:0007669"/>
    <property type="project" value="InterPro"/>
</dbReference>
<comment type="caution">
    <text evidence="3">The sequence shown here is derived from an EMBL/GenBank/DDBJ whole genome shotgun (WGS) entry which is preliminary data.</text>
</comment>
<organism evidence="3 4">
    <name type="scientific">Didymodactylos carnosus</name>
    <dbReference type="NCBI Taxonomy" id="1234261"/>
    <lineage>
        <taxon>Eukaryota</taxon>
        <taxon>Metazoa</taxon>
        <taxon>Spiralia</taxon>
        <taxon>Gnathifera</taxon>
        <taxon>Rotifera</taxon>
        <taxon>Eurotatoria</taxon>
        <taxon>Bdelloidea</taxon>
        <taxon>Philodinida</taxon>
        <taxon>Philodinidae</taxon>
        <taxon>Didymodactylos</taxon>
    </lineage>
</organism>
<evidence type="ECO:0000313" key="2">
    <source>
        <dbReference type="EMBL" id="CAF1600630.1"/>
    </source>
</evidence>
<dbReference type="Proteomes" id="UP000677228">
    <property type="component" value="Unassembled WGS sequence"/>
</dbReference>
<dbReference type="InterPro" id="IPR013083">
    <property type="entry name" value="Znf_RING/FYVE/PHD"/>
</dbReference>
<dbReference type="Proteomes" id="UP000682733">
    <property type="component" value="Unassembled WGS sequence"/>
</dbReference>
<dbReference type="CDD" id="cd16655">
    <property type="entry name" value="RING-Ubox_WDSUB1-like"/>
    <property type="match status" value="1"/>
</dbReference>
<feature type="domain" description="U-box" evidence="1">
    <location>
        <begin position="6"/>
        <end position="80"/>
    </location>
</feature>
<dbReference type="SUPFAM" id="SSF57850">
    <property type="entry name" value="RING/U-box"/>
    <property type="match status" value="1"/>
</dbReference>
<dbReference type="Pfam" id="PF04564">
    <property type="entry name" value="U-box"/>
    <property type="match status" value="1"/>
</dbReference>
<reference evidence="3" key="1">
    <citation type="submission" date="2021-02" db="EMBL/GenBank/DDBJ databases">
        <authorList>
            <person name="Nowell W R."/>
        </authorList>
    </citation>
    <scope>NUCLEOTIDE SEQUENCE</scope>
</reference>
<proteinExistence type="predicted"/>
<accession>A0A8S2VMX0</accession>
<dbReference type="Gene3D" id="3.30.40.10">
    <property type="entry name" value="Zinc/RING finger domain, C3HC4 (zinc finger)"/>
    <property type="match status" value="1"/>
</dbReference>
<dbReference type="SMART" id="SM00504">
    <property type="entry name" value="Ubox"/>
    <property type="match status" value="1"/>
</dbReference>
<evidence type="ECO:0000313" key="3">
    <source>
        <dbReference type="EMBL" id="CAF4408988.1"/>
    </source>
</evidence>
<dbReference type="PANTHER" id="PTHR46573:SF1">
    <property type="entry name" value="WD REPEAT, SAM AND U-BOX DOMAIN-CONTAINING PROTEIN 1"/>
    <property type="match status" value="1"/>
</dbReference>
<dbReference type="AlphaFoldDB" id="A0A8S2VMX0"/>